<reference evidence="7 8" key="1">
    <citation type="submission" date="2024-04" db="EMBL/GenBank/DDBJ databases">
        <title>Novel species of the genus Ideonella isolated from streams.</title>
        <authorList>
            <person name="Lu H."/>
        </authorList>
    </citation>
    <scope>NUCLEOTIDE SEQUENCE [LARGE SCALE GENOMIC DNA]</scope>
    <source>
        <strain evidence="7 8">DXS29W</strain>
    </source>
</reference>
<gene>
    <name evidence="7" type="ORF">AACH06_21560</name>
</gene>
<comment type="caution">
    <text evidence="7">The sequence shown here is derived from an EMBL/GenBank/DDBJ whole genome shotgun (WGS) entry which is preliminary data.</text>
</comment>
<keyword evidence="3 6" id="KW-0732">Signal</keyword>
<evidence type="ECO:0000313" key="8">
    <source>
        <dbReference type="Proteomes" id="UP001371218"/>
    </source>
</evidence>
<dbReference type="Gene3D" id="1.20.120.1490">
    <property type="match status" value="1"/>
</dbReference>
<comment type="subcellular location">
    <subcellularLocation>
        <location evidence="1">Periplasm</location>
    </subcellularLocation>
</comment>
<organism evidence="7 8">
    <name type="scientific">Ideonella lacteola</name>
    <dbReference type="NCBI Taxonomy" id="2984193"/>
    <lineage>
        <taxon>Bacteria</taxon>
        <taxon>Pseudomonadati</taxon>
        <taxon>Pseudomonadota</taxon>
        <taxon>Betaproteobacteria</taxon>
        <taxon>Burkholderiales</taxon>
        <taxon>Sphaerotilaceae</taxon>
        <taxon>Ideonella</taxon>
    </lineage>
</organism>
<evidence type="ECO:0000256" key="6">
    <source>
        <dbReference type="SAM" id="SignalP"/>
    </source>
</evidence>
<protein>
    <submittedName>
        <fullName evidence="7">Spy/CpxP family protein refolding chaperone</fullName>
    </submittedName>
</protein>
<dbReference type="PANTHER" id="PTHR38102:SF1">
    <property type="entry name" value="PERIPLASMIC CHAPERONE SPY"/>
    <property type="match status" value="1"/>
</dbReference>
<feature type="region of interest" description="Disordered" evidence="5">
    <location>
        <begin position="161"/>
        <end position="188"/>
    </location>
</feature>
<comment type="similarity">
    <text evidence="2">Belongs to the CpxP/Spy family.</text>
</comment>
<dbReference type="CDD" id="cd09916">
    <property type="entry name" value="CpxP_like"/>
    <property type="match status" value="1"/>
</dbReference>
<feature type="compositionally biased region" description="Basic and acidic residues" evidence="5">
    <location>
        <begin position="166"/>
        <end position="178"/>
    </location>
</feature>
<dbReference type="EMBL" id="JBBUTG010000016">
    <property type="protein sequence ID" value="MEK8033415.1"/>
    <property type="molecule type" value="Genomic_DNA"/>
</dbReference>
<sequence length="188" mass="20289">MNTTTHTFPRAWRYVAAGLALSAVAAFSLVNLASAHARPDGAPPAGMHQGPGFGMPGMGLPMAGPMMDRMLDEIQATPAQREQLRQLAESARADLKTPMEAARADHEKMAELFAQPTVDAAAVESLRKKMLARHDQVSKRMNVAMLDAAKVLTPEQRQQMASLAKQHAERMADRRAERMGPGADAAAH</sequence>
<dbReference type="PANTHER" id="PTHR38102">
    <property type="entry name" value="PERIPLASMIC CHAPERONE SPY"/>
    <property type="match status" value="1"/>
</dbReference>
<feature type="signal peptide" evidence="6">
    <location>
        <begin position="1"/>
        <end position="37"/>
    </location>
</feature>
<evidence type="ECO:0000256" key="2">
    <source>
        <dbReference type="ARBA" id="ARBA00008441"/>
    </source>
</evidence>
<evidence type="ECO:0000256" key="3">
    <source>
        <dbReference type="ARBA" id="ARBA00022729"/>
    </source>
</evidence>
<evidence type="ECO:0000256" key="1">
    <source>
        <dbReference type="ARBA" id="ARBA00004418"/>
    </source>
</evidence>
<dbReference type="InterPro" id="IPR012899">
    <property type="entry name" value="LTXXQ"/>
</dbReference>
<evidence type="ECO:0000313" key="7">
    <source>
        <dbReference type="EMBL" id="MEK8033415.1"/>
    </source>
</evidence>
<dbReference type="Proteomes" id="UP001371218">
    <property type="component" value="Unassembled WGS sequence"/>
</dbReference>
<accession>A0ABU9BTW6</accession>
<dbReference type="InterPro" id="IPR052211">
    <property type="entry name" value="Cpx_auxiliary_protein"/>
</dbReference>
<dbReference type="RefSeq" id="WP_341427837.1">
    <property type="nucleotide sequence ID" value="NZ_JBBUTG010000016.1"/>
</dbReference>
<name>A0ABU9BTW6_9BURK</name>
<keyword evidence="4" id="KW-0574">Periplasm</keyword>
<proteinExistence type="inferred from homology"/>
<keyword evidence="8" id="KW-1185">Reference proteome</keyword>
<feature type="chain" id="PRO_5045727353" evidence="6">
    <location>
        <begin position="38"/>
        <end position="188"/>
    </location>
</feature>
<evidence type="ECO:0000256" key="5">
    <source>
        <dbReference type="SAM" id="MobiDB-lite"/>
    </source>
</evidence>
<dbReference type="Pfam" id="PF07813">
    <property type="entry name" value="LTXXQ"/>
    <property type="match status" value="1"/>
</dbReference>
<evidence type="ECO:0000256" key="4">
    <source>
        <dbReference type="ARBA" id="ARBA00022764"/>
    </source>
</evidence>